<dbReference type="InterPro" id="IPR019734">
    <property type="entry name" value="TPR_rpt"/>
</dbReference>
<dbReference type="PANTHER" id="PTHR43751">
    <property type="entry name" value="SULFATASE"/>
    <property type="match status" value="1"/>
</dbReference>
<dbReference type="Proteomes" id="UP000178943">
    <property type="component" value="Unassembled WGS sequence"/>
</dbReference>
<evidence type="ECO:0000259" key="2">
    <source>
        <dbReference type="Pfam" id="PF00884"/>
    </source>
</evidence>
<evidence type="ECO:0000313" key="4">
    <source>
        <dbReference type="Proteomes" id="UP000178943"/>
    </source>
</evidence>
<proteinExistence type="predicted"/>
<dbReference type="InterPro" id="IPR000917">
    <property type="entry name" value="Sulfatase_N"/>
</dbReference>
<gene>
    <name evidence="3" type="ORF">A2Y62_03145</name>
</gene>
<dbReference type="AlphaFoldDB" id="A0A1F5VV51"/>
<dbReference type="STRING" id="1817863.A2Y62_03145"/>
<dbReference type="Pfam" id="PF13432">
    <property type="entry name" value="TPR_16"/>
    <property type="match status" value="2"/>
</dbReference>
<dbReference type="Pfam" id="PF13181">
    <property type="entry name" value="TPR_8"/>
    <property type="match status" value="1"/>
</dbReference>
<dbReference type="Gene3D" id="1.25.40.10">
    <property type="entry name" value="Tetratricopeptide repeat domain"/>
    <property type="match status" value="2"/>
</dbReference>
<name>A0A1F5VV51_9BACT</name>
<keyword evidence="1" id="KW-0802">TPR repeat</keyword>
<evidence type="ECO:0000313" key="3">
    <source>
        <dbReference type="EMBL" id="OGF67213.1"/>
    </source>
</evidence>
<feature type="repeat" description="TPR" evidence="1">
    <location>
        <begin position="516"/>
        <end position="549"/>
    </location>
</feature>
<accession>A0A1F5VV51</accession>
<dbReference type="PROSITE" id="PS50005">
    <property type="entry name" value="TPR"/>
    <property type="match status" value="4"/>
</dbReference>
<reference evidence="3 4" key="1">
    <citation type="journal article" date="2016" name="Nat. Commun.">
        <title>Thousands of microbial genomes shed light on interconnected biogeochemical processes in an aquifer system.</title>
        <authorList>
            <person name="Anantharaman K."/>
            <person name="Brown C.T."/>
            <person name="Hug L.A."/>
            <person name="Sharon I."/>
            <person name="Castelle C.J."/>
            <person name="Probst A.J."/>
            <person name="Thomas B.C."/>
            <person name="Singh A."/>
            <person name="Wilkins M.J."/>
            <person name="Karaoz U."/>
            <person name="Brodie E.L."/>
            <person name="Williams K.H."/>
            <person name="Hubbard S.S."/>
            <person name="Banfield J.F."/>
        </authorList>
    </citation>
    <scope>NUCLEOTIDE SEQUENCE [LARGE SCALE GENOMIC DNA]</scope>
</reference>
<dbReference type="InterPro" id="IPR052701">
    <property type="entry name" value="GAG_Ulvan_Degrading_Sulfatases"/>
</dbReference>
<dbReference type="InterPro" id="IPR017850">
    <property type="entry name" value="Alkaline_phosphatase_core_sf"/>
</dbReference>
<dbReference type="InterPro" id="IPR011990">
    <property type="entry name" value="TPR-like_helical_dom_sf"/>
</dbReference>
<dbReference type="SUPFAM" id="SSF48452">
    <property type="entry name" value="TPR-like"/>
    <property type="match status" value="1"/>
</dbReference>
<dbReference type="PANTHER" id="PTHR43751:SF3">
    <property type="entry name" value="SULFATASE N-TERMINAL DOMAIN-CONTAINING PROTEIN"/>
    <property type="match status" value="1"/>
</dbReference>
<feature type="domain" description="Sulfatase N-terminal" evidence="2">
    <location>
        <begin position="30"/>
        <end position="297"/>
    </location>
</feature>
<protein>
    <recommendedName>
        <fullName evidence="2">Sulfatase N-terminal domain-containing protein</fullName>
    </recommendedName>
</protein>
<feature type="repeat" description="TPR" evidence="1">
    <location>
        <begin position="482"/>
        <end position="515"/>
    </location>
</feature>
<dbReference type="Pfam" id="PF14559">
    <property type="entry name" value="TPR_19"/>
    <property type="match status" value="1"/>
</dbReference>
<feature type="repeat" description="TPR" evidence="1">
    <location>
        <begin position="584"/>
        <end position="617"/>
    </location>
</feature>
<dbReference type="InterPro" id="IPR002885">
    <property type="entry name" value="PPR_rpt"/>
</dbReference>
<dbReference type="SUPFAM" id="SSF53649">
    <property type="entry name" value="Alkaline phosphatase-like"/>
    <property type="match status" value="1"/>
</dbReference>
<dbReference type="PROSITE" id="PS51375">
    <property type="entry name" value="PPR"/>
    <property type="match status" value="1"/>
</dbReference>
<dbReference type="Gene3D" id="3.40.720.10">
    <property type="entry name" value="Alkaline Phosphatase, subunit A"/>
    <property type="match status" value="2"/>
</dbReference>
<dbReference type="EMBL" id="MFGW01000065">
    <property type="protein sequence ID" value="OGF67213.1"/>
    <property type="molecule type" value="Genomic_DNA"/>
</dbReference>
<dbReference type="SMART" id="SM00028">
    <property type="entry name" value="TPR"/>
    <property type="match status" value="7"/>
</dbReference>
<dbReference type="Pfam" id="PF00884">
    <property type="entry name" value="Sulfatase"/>
    <property type="match status" value="1"/>
</dbReference>
<evidence type="ECO:0000256" key="1">
    <source>
        <dbReference type="PROSITE-ProRule" id="PRU00339"/>
    </source>
</evidence>
<dbReference type="CDD" id="cd16148">
    <property type="entry name" value="sulfatase_like"/>
    <property type="match status" value="1"/>
</dbReference>
<comment type="caution">
    <text evidence="3">The sequence shown here is derived from an EMBL/GenBank/DDBJ whole genome shotgun (WGS) entry which is preliminary data.</text>
</comment>
<organism evidence="3 4">
    <name type="scientific">Candidatus Fischerbacteria bacterium RBG_13_37_8</name>
    <dbReference type="NCBI Taxonomy" id="1817863"/>
    <lineage>
        <taxon>Bacteria</taxon>
        <taxon>Candidatus Fischeribacteriota</taxon>
    </lineage>
</organism>
<feature type="repeat" description="TPR" evidence="1">
    <location>
        <begin position="618"/>
        <end position="651"/>
    </location>
</feature>
<sequence length="702" mass="80520">MIFKYIWLCFFSICTIILFTVPLLAETQPPNIILITLDTVRADHIGFYGYKTIETPNIDALAAKSVTFLNAYTPSPMTLPSHASILTGLYPQTHNVHDNDIFQLRKSIETIAEFLKKKNYNTAAFVSSTILNAHYGLNQGFDTYDDLNKYWSGGNIAVERHAETTTSSACDWIQKSQSPFLLWIHYFDPHFPYNPPDPYSEKYKDKPYDGEIAYMDYFIGELLSCLYKKYNKDKLVIIVAGDHGEGLNDHEEEKHGIFLYNSTVKVPFFIKIPQQKPLKLNENVCLVDIVPTLLDYLSIPLPQYLEGKSLLPLISNPSETNTYPDRIFFLETFMPFYTYRWSHLFAIVQNNTKYIKAPSSELYFLDKDPAEKNNLFDKQKELPQKFEKSLLQFFKKQPIEPWDIKQYYSSTEADSSIKEKLKSLGYASTAPSFNKPASIPDPKNVIYLLKKLSVAESLFQKGIFNEAMVILEEILQKDKENGPALSGMSECYMYMGRLNEALTYILKAIEIYPNNDSLLVTAASIYKNMGKHDESEKYLLKALSINPVNPRAYAHLINIYVNTNKLDKATAVIEEIKKKNLQSADIYFAESLYLLQQQKLDEARQLIEKGLKLAPNSSSAIANLAKIYYLQSKIDKAIELWEQYLTLNPDNAEIMAFLGSVYWNNKKNKAKADQLLSRAIELAPEHPDANQWYTILATIRRD</sequence>